<sequence length="435" mass="49331">MPADLSFSLKQARRMALAAQGFSGRQAPAVIKAAHLNRMIERLGVLQIDSVNAVVRSHYLPLFSRLGNYSPLILEQAAWSQGRRRSLFEYWGHEASLLPMALYPLMRWRMERARQGEGIYSQMARFGREQQATIQRVLQTVEQQGALGAGSLSTREERAGPWWDWSDEKHALEWLFAAGLVTVAGRRGFERLYDLPERVIPGDILQTSVTETEAQRGLLLHSATALGVGTEKDLRDYFRLDPADSRTRLAELVEDGQLVTCQVQGWKQAAYCLPDPKVPRKVPASALLSPFDSLVWERSRTERLFDFRYRLEIYTPQDKRVYGYYVLPFLHNERIAARVDLRAERANGRLAVHAVHEEEPGLDEEGMLALAQNLRQMACWLGLEQVQLNCQRPSAERLRAAMISMGGSLGPHRGQAPSHILICEYIQVWEGACPR</sequence>
<reference evidence="1" key="1">
    <citation type="submission" date="2023-07" db="EMBL/GenBank/DDBJ databases">
        <title>Bioagumentation of soil contaminated with hydrocarbons using Pseudomonas poae 7b strain.</title>
        <authorList>
            <person name="Kumor A."/>
        </authorList>
    </citation>
    <scope>NUCLEOTIDE SEQUENCE</scope>
    <source>
        <strain evidence="1">7b</strain>
    </source>
</reference>
<proteinExistence type="predicted"/>
<dbReference type="Proteomes" id="UP001244872">
    <property type="component" value="Unassembled WGS sequence"/>
</dbReference>
<protein>
    <submittedName>
        <fullName evidence="1">Winged helix-turn-helix domain-containing protein</fullName>
    </submittedName>
</protein>
<evidence type="ECO:0000313" key="1">
    <source>
        <dbReference type="EMBL" id="MDR9874116.1"/>
    </source>
</evidence>
<comment type="caution">
    <text evidence="1">The sequence shown here is derived from an EMBL/GenBank/DDBJ whole genome shotgun (WGS) entry which is preliminary data.</text>
</comment>
<keyword evidence="2" id="KW-1185">Reference proteome</keyword>
<dbReference type="EMBL" id="JAVLRO010000001">
    <property type="protein sequence ID" value="MDR9874116.1"/>
    <property type="molecule type" value="Genomic_DNA"/>
</dbReference>
<accession>A0ACC6L7F2</accession>
<organism evidence="1 2">
    <name type="scientific">Pseudomonas allii</name>
    <dbReference type="NCBI Taxonomy" id="2740531"/>
    <lineage>
        <taxon>Bacteria</taxon>
        <taxon>Pseudomonadati</taxon>
        <taxon>Pseudomonadota</taxon>
        <taxon>Gammaproteobacteria</taxon>
        <taxon>Pseudomonadales</taxon>
        <taxon>Pseudomonadaceae</taxon>
        <taxon>Pseudomonas</taxon>
    </lineage>
</organism>
<evidence type="ECO:0000313" key="2">
    <source>
        <dbReference type="Proteomes" id="UP001244872"/>
    </source>
</evidence>
<name>A0ACC6L7F2_9PSED</name>
<gene>
    <name evidence="1" type="ORF">RJC98_02895</name>
</gene>